<dbReference type="GO" id="GO:0005524">
    <property type="term" value="F:ATP binding"/>
    <property type="evidence" value="ECO:0007669"/>
    <property type="project" value="UniProtKB-KW"/>
</dbReference>
<gene>
    <name evidence="7" type="primary">pknA_2</name>
    <name evidence="7" type="ORF">HALOF300_04687</name>
</gene>
<organism evidence="7 8">
    <name type="scientific">Occultella aeris</name>
    <dbReference type="NCBI Taxonomy" id="2761496"/>
    <lineage>
        <taxon>Bacteria</taxon>
        <taxon>Bacillati</taxon>
        <taxon>Actinomycetota</taxon>
        <taxon>Actinomycetes</taxon>
        <taxon>Micrococcales</taxon>
        <taxon>Ruaniaceae</taxon>
        <taxon>Occultella</taxon>
    </lineage>
</organism>
<comment type="caution">
    <text evidence="7">The sequence shown here is derived from an EMBL/GenBank/DDBJ whole genome shotgun (WGS) entry which is preliminary data.</text>
</comment>
<dbReference type="Gene3D" id="3.30.200.20">
    <property type="entry name" value="Phosphorylase Kinase, domain 1"/>
    <property type="match status" value="1"/>
</dbReference>
<dbReference type="SUPFAM" id="SSF56112">
    <property type="entry name" value="Protein kinase-like (PK-like)"/>
    <property type="match status" value="1"/>
</dbReference>
<dbReference type="GO" id="GO:0004674">
    <property type="term" value="F:protein serine/threonine kinase activity"/>
    <property type="evidence" value="ECO:0007669"/>
    <property type="project" value="UniProtKB-EC"/>
</dbReference>
<evidence type="ECO:0000313" key="7">
    <source>
        <dbReference type="EMBL" id="VZO39986.1"/>
    </source>
</evidence>
<evidence type="ECO:0000256" key="1">
    <source>
        <dbReference type="ARBA" id="ARBA00022679"/>
    </source>
</evidence>
<protein>
    <submittedName>
        <fullName evidence="7">Serine/threonine-protein kinase PknA</fullName>
        <ecNumber evidence="7">2.7.11.1</ecNumber>
    </submittedName>
</protein>
<dbReference type="InterPro" id="IPR008266">
    <property type="entry name" value="Tyr_kinase_AS"/>
</dbReference>
<evidence type="ECO:0000256" key="3">
    <source>
        <dbReference type="ARBA" id="ARBA00022777"/>
    </source>
</evidence>
<feature type="compositionally biased region" description="Basic and acidic residues" evidence="5">
    <location>
        <begin position="148"/>
        <end position="163"/>
    </location>
</feature>
<feature type="region of interest" description="Disordered" evidence="5">
    <location>
        <begin position="141"/>
        <end position="179"/>
    </location>
</feature>
<dbReference type="Pfam" id="PF00069">
    <property type="entry name" value="Pkinase"/>
    <property type="match status" value="1"/>
</dbReference>
<evidence type="ECO:0000313" key="8">
    <source>
        <dbReference type="Proteomes" id="UP000419743"/>
    </source>
</evidence>
<dbReference type="PROSITE" id="PS00109">
    <property type="entry name" value="PROTEIN_KINASE_TYR"/>
    <property type="match status" value="1"/>
</dbReference>
<dbReference type="InterPro" id="IPR000719">
    <property type="entry name" value="Prot_kinase_dom"/>
</dbReference>
<feature type="compositionally biased region" description="Basic and acidic residues" evidence="5">
    <location>
        <begin position="281"/>
        <end position="291"/>
    </location>
</feature>
<reference evidence="7 8" key="1">
    <citation type="submission" date="2019-11" db="EMBL/GenBank/DDBJ databases">
        <authorList>
            <person name="Criscuolo A."/>
        </authorList>
    </citation>
    <scope>NUCLEOTIDE SEQUENCE [LARGE SCALE GENOMIC DNA]</scope>
    <source>
        <strain evidence="7">CIP111667</strain>
    </source>
</reference>
<dbReference type="Gene3D" id="1.10.510.10">
    <property type="entry name" value="Transferase(Phosphotransferase) domain 1"/>
    <property type="match status" value="1"/>
</dbReference>
<feature type="region of interest" description="Disordered" evidence="5">
    <location>
        <begin position="332"/>
        <end position="356"/>
    </location>
</feature>
<dbReference type="AlphaFoldDB" id="A0A7M4DR92"/>
<feature type="compositionally biased region" description="Basic residues" evidence="5">
    <location>
        <begin position="292"/>
        <end position="302"/>
    </location>
</feature>
<keyword evidence="4" id="KW-0067">ATP-binding</keyword>
<name>A0A7M4DR92_9MICO</name>
<evidence type="ECO:0000259" key="6">
    <source>
        <dbReference type="PROSITE" id="PS50011"/>
    </source>
</evidence>
<accession>A0A7M4DR92</accession>
<keyword evidence="3 7" id="KW-0418">Kinase</keyword>
<keyword evidence="8" id="KW-1185">Reference proteome</keyword>
<dbReference type="Proteomes" id="UP000419743">
    <property type="component" value="Unassembled WGS sequence"/>
</dbReference>
<dbReference type="EC" id="2.7.11.1" evidence="7"/>
<dbReference type="EMBL" id="CACRYJ010000067">
    <property type="protein sequence ID" value="VZO39986.1"/>
    <property type="molecule type" value="Genomic_DNA"/>
</dbReference>
<dbReference type="RefSeq" id="WP_156743278.1">
    <property type="nucleotide sequence ID" value="NZ_CACRYJ010000067.1"/>
</dbReference>
<sequence length="486" mass="49895">MSGTVPEIPGYQVAGPLGFGAPSRVWSAREAPARGGRAVAIRVFEPVGDDRARARRRRLGALGGLDHPGLARVLAVHERDDGRCAVVQELIDGPTLATVRAGRHGLDLAETLGLVAALADAVGVLHAAGVVHGDISPANILLRTPPRGPKDPATRAVEQRQRSDATVGAPAPPDPGTGRPVLVDLVGGTGTDAGTEGFRAPEVGTGQEASAAADVFSIGAVARWAVADAERLALREITSELTAGEPRRRPSLTDVRTRLIEHDVTPIRLPDAGTLAGASLREHARREETIRRPVRRPRGRARHRRSRRWRVVACAAMVLGALVGTASLNGWGPVASDPQGPGEPDVTQDPTGRTGGSPAAALLAAVPALTAARDVALAAGDAQALAAVSVPGSPAAAADAELLAALATAGLTLSGLGTAVTDVELVSEPGEESVVRAVLTQGEHQRTVAGSGDVATVVALSPRCLEFTLALVEGDWRIADVAECPP</sequence>
<evidence type="ECO:0000256" key="4">
    <source>
        <dbReference type="ARBA" id="ARBA00022840"/>
    </source>
</evidence>
<dbReference type="InterPro" id="IPR011009">
    <property type="entry name" value="Kinase-like_dom_sf"/>
</dbReference>
<keyword evidence="2" id="KW-0547">Nucleotide-binding</keyword>
<feature type="domain" description="Protein kinase" evidence="6">
    <location>
        <begin position="11"/>
        <end position="286"/>
    </location>
</feature>
<proteinExistence type="predicted"/>
<feature type="region of interest" description="Disordered" evidence="5">
    <location>
        <begin position="281"/>
        <end position="302"/>
    </location>
</feature>
<dbReference type="SMART" id="SM00220">
    <property type="entry name" value="S_TKc"/>
    <property type="match status" value="1"/>
</dbReference>
<evidence type="ECO:0000256" key="2">
    <source>
        <dbReference type="ARBA" id="ARBA00022741"/>
    </source>
</evidence>
<dbReference type="PANTHER" id="PTHR43289:SF34">
    <property type="entry name" value="SERINE_THREONINE-PROTEIN KINASE YBDM-RELATED"/>
    <property type="match status" value="1"/>
</dbReference>
<keyword evidence="1 7" id="KW-0808">Transferase</keyword>
<dbReference type="PANTHER" id="PTHR43289">
    <property type="entry name" value="MITOGEN-ACTIVATED PROTEIN KINASE KINASE KINASE 20-RELATED"/>
    <property type="match status" value="1"/>
</dbReference>
<evidence type="ECO:0000256" key="5">
    <source>
        <dbReference type="SAM" id="MobiDB-lite"/>
    </source>
</evidence>
<dbReference type="PROSITE" id="PS50011">
    <property type="entry name" value="PROTEIN_KINASE_DOM"/>
    <property type="match status" value="1"/>
</dbReference>